<dbReference type="GO" id="GO:0016020">
    <property type="term" value="C:membrane"/>
    <property type="evidence" value="ECO:0007669"/>
    <property type="project" value="UniProtKB-SubCell"/>
</dbReference>
<evidence type="ECO:0000256" key="3">
    <source>
        <dbReference type="ARBA" id="ARBA00022989"/>
    </source>
</evidence>
<feature type="transmembrane region" description="Helical" evidence="5">
    <location>
        <begin position="207"/>
        <end position="226"/>
    </location>
</feature>
<keyword evidence="7" id="KW-1185">Reference proteome</keyword>
<evidence type="ECO:0000256" key="5">
    <source>
        <dbReference type="SAM" id="Phobius"/>
    </source>
</evidence>
<dbReference type="EMBL" id="JANBUO010001916">
    <property type="protein sequence ID" value="KAJ2796383.1"/>
    <property type="molecule type" value="Genomic_DNA"/>
</dbReference>
<keyword evidence="4 5" id="KW-0472">Membrane</keyword>
<keyword evidence="2 5" id="KW-0812">Transmembrane</keyword>
<feature type="transmembrane region" description="Helical" evidence="5">
    <location>
        <begin position="246"/>
        <end position="267"/>
    </location>
</feature>
<evidence type="ECO:0000313" key="7">
    <source>
        <dbReference type="Proteomes" id="UP001140094"/>
    </source>
</evidence>
<dbReference type="OrthoDB" id="3358017at2759"/>
<organism evidence="6 7">
    <name type="scientific">Coemansia guatemalensis</name>
    <dbReference type="NCBI Taxonomy" id="2761395"/>
    <lineage>
        <taxon>Eukaryota</taxon>
        <taxon>Fungi</taxon>
        <taxon>Fungi incertae sedis</taxon>
        <taxon>Zoopagomycota</taxon>
        <taxon>Kickxellomycotina</taxon>
        <taxon>Kickxellomycetes</taxon>
        <taxon>Kickxellales</taxon>
        <taxon>Kickxellaceae</taxon>
        <taxon>Coemansia</taxon>
    </lineage>
</organism>
<reference evidence="6" key="1">
    <citation type="submission" date="2022-07" db="EMBL/GenBank/DDBJ databases">
        <title>Phylogenomic reconstructions and comparative analyses of Kickxellomycotina fungi.</title>
        <authorList>
            <person name="Reynolds N.K."/>
            <person name="Stajich J.E."/>
            <person name="Barry K."/>
            <person name="Grigoriev I.V."/>
            <person name="Crous P."/>
            <person name="Smith M.E."/>
        </authorList>
    </citation>
    <scope>NUCLEOTIDE SEQUENCE</scope>
    <source>
        <strain evidence="6">NRRL 1565</strain>
    </source>
</reference>
<proteinExistence type="predicted"/>
<dbReference type="PANTHER" id="PTHR31465">
    <property type="entry name" value="PROTEIN RTA1-RELATED"/>
    <property type="match status" value="1"/>
</dbReference>
<feature type="transmembrane region" description="Helical" evidence="5">
    <location>
        <begin position="54"/>
        <end position="75"/>
    </location>
</feature>
<comment type="subcellular location">
    <subcellularLocation>
        <location evidence="1">Membrane</location>
        <topology evidence="1">Multi-pass membrane protein</topology>
    </subcellularLocation>
</comment>
<dbReference type="AlphaFoldDB" id="A0A9W8HU14"/>
<sequence length="305" mass="34882">MERASDFDNEDIDERLRYFTYIPKDVYPEVAMSLFFIAAVILVWQIVHYRAQRWLYILPGTALAEAIGYAVRIVCIHQMSFAAYVVMTLFLLVPVNALALANYKAVAVVIRERQGPKERFFFLRPRFVTWFYFSSDIFSIAMQGAGGGMMTGDDDTRDVGKVIVLIGLIVQLFFFSCFLATCVYVWRNPEYNVHVSKCDRNQRFAKMRVLGAVSATTVLIYLRSIYRIAEFADGYGGKIYSAEWAFYVFDAILIFLAFVVYIVVFIGHNFPRRVHGRISSPEDGNAPAGSSMHLVYKEEYPQPSV</sequence>
<evidence type="ECO:0008006" key="8">
    <source>
        <dbReference type="Google" id="ProtNLM"/>
    </source>
</evidence>
<evidence type="ECO:0000256" key="1">
    <source>
        <dbReference type="ARBA" id="ARBA00004141"/>
    </source>
</evidence>
<keyword evidence="3 5" id="KW-1133">Transmembrane helix</keyword>
<protein>
    <recommendedName>
        <fullName evidence="8">RTA1-domain-containing protein</fullName>
    </recommendedName>
</protein>
<evidence type="ECO:0000313" key="6">
    <source>
        <dbReference type="EMBL" id="KAJ2796383.1"/>
    </source>
</evidence>
<feature type="transmembrane region" description="Helical" evidence="5">
    <location>
        <begin position="26"/>
        <end position="47"/>
    </location>
</feature>
<evidence type="ECO:0000256" key="2">
    <source>
        <dbReference type="ARBA" id="ARBA00022692"/>
    </source>
</evidence>
<accession>A0A9W8HU14</accession>
<dbReference type="InterPro" id="IPR007568">
    <property type="entry name" value="RTA1"/>
</dbReference>
<feature type="transmembrane region" description="Helical" evidence="5">
    <location>
        <begin position="162"/>
        <end position="186"/>
    </location>
</feature>
<feature type="transmembrane region" description="Helical" evidence="5">
    <location>
        <begin position="127"/>
        <end position="150"/>
    </location>
</feature>
<feature type="transmembrane region" description="Helical" evidence="5">
    <location>
        <begin position="81"/>
        <end position="106"/>
    </location>
</feature>
<evidence type="ECO:0000256" key="4">
    <source>
        <dbReference type="ARBA" id="ARBA00023136"/>
    </source>
</evidence>
<dbReference type="PANTHER" id="PTHR31465:SF1">
    <property type="entry name" value="PROTEIN RTA1-RELATED"/>
    <property type="match status" value="1"/>
</dbReference>
<name>A0A9W8HU14_9FUNG</name>
<gene>
    <name evidence="6" type="ORF">H4R20_005548</name>
</gene>
<dbReference type="Proteomes" id="UP001140094">
    <property type="component" value="Unassembled WGS sequence"/>
</dbReference>
<dbReference type="Pfam" id="PF04479">
    <property type="entry name" value="RTA1"/>
    <property type="match status" value="1"/>
</dbReference>
<comment type="caution">
    <text evidence="6">The sequence shown here is derived from an EMBL/GenBank/DDBJ whole genome shotgun (WGS) entry which is preliminary data.</text>
</comment>